<comment type="subcellular location">
    <subcellularLocation>
        <location evidence="1">Membrane</location>
        <topology evidence="1">Multi-pass membrane protein</topology>
    </subcellularLocation>
</comment>
<feature type="transmembrane region" description="Helical" evidence="5">
    <location>
        <begin position="86"/>
        <end position="105"/>
    </location>
</feature>
<feature type="transmembrane region" description="Helical" evidence="5">
    <location>
        <begin position="236"/>
        <end position="259"/>
    </location>
</feature>
<sequence length="440" mass="44840">MNHLEAAPSGDRAVRSVVSITLVCFAVSMIDGFDTLMLSFVAPLLAKSLQIDHASLGRVFGAGFVGTVLGSLIIGPLADRFGRRKMLVLALVVTGGFTLACAFANSAGTLAALRFLGGLGMGGAIPPIAAITAESASSERRSSLVILMFIGFPLGAVVGGAITAALMMKFGWPFVFLMGGSCALAAIIPVLLILPAATPAEATTKPAIQASDGFMGDLLARFVGNLFAEGRFAATFALWFGVLASMILSGFLVSFMPTILNLNGVAPDRAALGAVVLNVGAIAGALLISLIVRRGAPFVAVAVAFVAGAVMVFTLGRVIGAGNAAFGLLFVVGACIVGGQLTFPAIASCLFPTGVRAAGVGWTLAIGRTGSIIGPVVGGILLAQNWSLGRLFLAASMLALLAALSITLANLWRPRGDGTLRHKPFSKLMMTGPEVGDGKH</sequence>
<dbReference type="Pfam" id="PF07690">
    <property type="entry name" value="MFS_1"/>
    <property type="match status" value="1"/>
</dbReference>
<feature type="transmembrane region" description="Helical" evidence="5">
    <location>
        <begin position="111"/>
        <end position="132"/>
    </location>
</feature>
<dbReference type="EMBL" id="FCOK02000036">
    <property type="protein sequence ID" value="SAL48868.1"/>
    <property type="molecule type" value="Genomic_DNA"/>
</dbReference>
<dbReference type="PROSITE" id="PS00217">
    <property type="entry name" value="SUGAR_TRANSPORT_2"/>
    <property type="match status" value="1"/>
</dbReference>
<dbReference type="AlphaFoldDB" id="A0A158HX19"/>
<evidence type="ECO:0000313" key="8">
    <source>
        <dbReference type="Proteomes" id="UP000054683"/>
    </source>
</evidence>
<keyword evidence="4 5" id="KW-0472">Membrane</keyword>
<keyword evidence="2 5" id="KW-0812">Transmembrane</keyword>
<dbReference type="GO" id="GO:0046943">
    <property type="term" value="F:carboxylic acid transmembrane transporter activity"/>
    <property type="evidence" value="ECO:0007669"/>
    <property type="project" value="TreeGrafter"/>
</dbReference>
<dbReference type="Proteomes" id="UP000054683">
    <property type="component" value="Unassembled WGS sequence"/>
</dbReference>
<feature type="transmembrane region" description="Helical" evidence="5">
    <location>
        <begin position="53"/>
        <end position="74"/>
    </location>
</feature>
<feature type="transmembrane region" description="Helical" evidence="5">
    <location>
        <begin position="271"/>
        <end position="291"/>
    </location>
</feature>
<feature type="transmembrane region" description="Helical" evidence="5">
    <location>
        <begin position="388"/>
        <end position="412"/>
    </location>
</feature>
<feature type="domain" description="Major facilitator superfamily (MFS) profile" evidence="6">
    <location>
        <begin position="20"/>
        <end position="414"/>
    </location>
</feature>
<evidence type="ECO:0000313" key="7">
    <source>
        <dbReference type="EMBL" id="SAL48868.1"/>
    </source>
</evidence>
<reference evidence="7 8" key="1">
    <citation type="submission" date="2016-01" db="EMBL/GenBank/DDBJ databases">
        <authorList>
            <person name="Oliw E.H."/>
        </authorList>
    </citation>
    <scope>NUCLEOTIDE SEQUENCE [LARGE SCALE GENOMIC DNA]</scope>
    <source>
        <strain evidence="7">LMG 27134</strain>
    </source>
</reference>
<dbReference type="InterPro" id="IPR011701">
    <property type="entry name" value="MFS"/>
</dbReference>
<evidence type="ECO:0000256" key="4">
    <source>
        <dbReference type="ARBA" id="ARBA00023136"/>
    </source>
</evidence>
<dbReference type="PANTHER" id="PTHR23508:SF10">
    <property type="entry name" value="CARBOXYLIC ACID TRANSPORTER PROTEIN HOMOLOG"/>
    <property type="match status" value="1"/>
</dbReference>
<dbReference type="InterPro" id="IPR005829">
    <property type="entry name" value="Sugar_transporter_CS"/>
</dbReference>
<dbReference type="PANTHER" id="PTHR23508">
    <property type="entry name" value="CARBOXYLIC ACID TRANSPORTER PROTEIN HOMOLOG"/>
    <property type="match status" value="1"/>
</dbReference>
<dbReference type="GO" id="GO:0005886">
    <property type="term" value="C:plasma membrane"/>
    <property type="evidence" value="ECO:0007669"/>
    <property type="project" value="TreeGrafter"/>
</dbReference>
<protein>
    <submittedName>
        <fullName evidence="7">Major facilitator transporter</fullName>
    </submittedName>
</protein>
<organism evidence="7 8">
    <name type="scientific">Caballeronia udeis</name>
    <dbReference type="NCBI Taxonomy" id="1232866"/>
    <lineage>
        <taxon>Bacteria</taxon>
        <taxon>Pseudomonadati</taxon>
        <taxon>Pseudomonadota</taxon>
        <taxon>Betaproteobacteria</taxon>
        <taxon>Burkholderiales</taxon>
        <taxon>Burkholderiaceae</taxon>
        <taxon>Caballeronia</taxon>
    </lineage>
</organism>
<dbReference type="Gene3D" id="1.20.1250.20">
    <property type="entry name" value="MFS general substrate transporter like domains"/>
    <property type="match status" value="1"/>
</dbReference>
<dbReference type="InterPro" id="IPR020846">
    <property type="entry name" value="MFS_dom"/>
</dbReference>
<dbReference type="InterPro" id="IPR036259">
    <property type="entry name" value="MFS_trans_sf"/>
</dbReference>
<feature type="transmembrane region" description="Helical" evidence="5">
    <location>
        <begin position="144"/>
        <end position="168"/>
    </location>
</feature>
<evidence type="ECO:0000256" key="5">
    <source>
        <dbReference type="SAM" id="Phobius"/>
    </source>
</evidence>
<accession>A0A158HX19</accession>
<gene>
    <name evidence="7" type="ORF">AWB69_04931</name>
</gene>
<dbReference type="PROSITE" id="PS00216">
    <property type="entry name" value="SUGAR_TRANSPORT_1"/>
    <property type="match status" value="1"/>
</dbReference>
<feature type="transmembrane region" description="Helical" evidence="5">
    <location>
        <begin position="174"/>
        <end position="194"/>
    </location>
</feature>
<feature type="transmembrane region" description="Helical" evidence="5">
    <location>
        <begin position="12"/>
        <end position="33"/>
    </location>
</feature>
<evidence type="ECO:0000256" key="1">
    <source>
        <dbReference type="ARBA" id="ARBA00004141"/>
    </source>
</evidence>
<feature type="transmembrane region" description="Helical" evidence="5">
    <location>
        <begin position="325"/>
        <end position="347"/>
    </location>
</feature>
<evidence type="ECO:0000256" key="3">
    <source>
        <dbReference type="ARBA" id="ARBA00022989"/>
    </source>
</evidence>
<proteinExistence type="predicted"/>
<dbReference type="RefSeq" id="WP_062089310.1">
    <property type="nucleotide sequence ID" value="NZ_FCOK02000036.1"/>
</dbReference>
<evidence type="ECO:0000259" key="6">
    <source>
        <dbReference type="PROSITE" id="PS50850"/>
    </source>
</evidence>
<dbReference type="PROSITE" id="PS50850">
    <property type="entry name" value="MFS"/>
    <property type="match status" value="1"/>
</dbReference>
<dbReference type="SUPFAM" id="SSF103473">
    <property type="entry name" value="MFS general substrate transporter"/>
    <property type="match status" value="1"/>
</dbReference>
<feature type="transmembrane region" description="Helical" evidence="5">
    <location>
        <begin position="359"/>
        <end position="382"/>
    </location>
</feature>
<name>A0A158HX19_9BURK</name>
<dbReference type="OrthoDB" id="8859514at2"/>
<feature type="transmembrane region" description="Helical" evidence="5">
    <location>
        <begin position="298"/>
        <end position="319"/>
    </location>
</feature>
<evidence type="ECO:0000256" key="2">
    <source>
        <dbReference type="ARBA" id="ARBA00022692"/>
    </source>
</evidence>
<keyword evidence="3 5" id="KW-1133">Transmembrane helix</keyword>